<keyword evidence="6 9" id="KW-0472">Membrane</keyword>
<feature type="transmembrane region" description="Helical" evidence="9">
    <location>
        <begin position="213"/>
        <end position="232"/>
    </location>
</feature>
<feature type="transmembrane region" description="Helical" evidence="9">
    <location>
        <begin position="329"/>
        <end position="351"/>
    </location>
</feature>
<dbReference type="PANTHER" id="PTHR13533:SF1">
    <property type="entry name" value="N-ACETYLNEURAMINATE 9-O-ACETYLTRANSFERASE"/>
    <property type="match status" value="1"/>
</dbReference>
<evidence type="ECO:0000256" key="7">
    <source>
        <dbReference type="ARBA" id="ARBA00023180"/>
    </source>
</evidence>
<name>A0A835YWF0_9STRA</name>
<comment type="caution">
    <text evidence="11">The sequence shown here is derived from an EMBL/GenBank/DDBJ whole genome shotgun (WGS) entry which is preliminary data.</text>
</comment>
<accession>A0A835YWF0</accession>
<keyword evidence="12" id="KW-1185">Reference proteome</keyword>
<keyword evidence="5 9" id="KW-1133">Transmembrane helix</keyword>
<dbReference type="Proteomes" id="UP000664859">
    <property type="component" value="Unassembled WGS sequence"/>
</dbReference>
<feature type="transmembrane region" description="Helical" evidence="9">
    <location>
        <begin position="554"/>
        <end position="572"/>
    </location>
</feature>
<feature type="transmembrane region" description="Helical" evidence="9">
    <location>
        <begin position="491"/>
        <end position="514"/>
    </location>
</feature>
<dbReference type="AlphaFoldDB" id="A0A835YWF0"/>
<keyword evidence="3 11" id="KW-0808">Transferase</keyword>
<feature type="transmembrane region" description="Helical" evidence="9">
    <location>
        <begin position="891"/>
        <end position="911"/>
    </location>
</feature>
<evidence type="ECO:0000256" key="4">
    <source>
        <dbReference type="ARBA" id="ARBA00022692"/>
    </source>
</evidence>
<dbReference type="GO" id="GO:0016020">
    <property type="term" value="C:membrane"/>
    <property type="evidence" value="ECO:0007669"/>
    <property type="project" value="UniProtKB-SubCell"/>
</dbReference>
<dbReference type="Pfam" id="PF07779">
    <property type="entry name" value="Cas1_AcylT"/>
    <property type="match status" value="1"/>
</dbReference>
<evidence type="ECO:0000313" key="11">
    <source>
        <dbReference type="EMBL" id="KAG5180755.1"/>
    </source>
</evidence>
<feature type="transmembrane region" description="Helical" evidence="9">
    <location>
        <begin position="104"/>
        <end position="120"/>
    </location>
</feature>
<feature type="domain" description="Cas1p 10 TM acyl transferase" evidence="10">
    <location>
        <begin position="22"/>
        <end position="467"/>
    </location>
</feature>
<feature type="transmembrane region" description="Helical" evidence="9">
    <location>
        <begin position="466"/>
        <end position="485"/>
    </location>
</feature>
<feature type="transmembrane region" description="Helical" evidence="9">
    <location>
        <begin position="295"/>
        <end position="317"/>
    </location>
</feature>
<dbReference type="SUPFAM" id="SSF52266">
    <property type="entry name" value="SGNH hydrolase"/>
    <property type="match status" value="1"/>
</dbReference>
<evidence type="ECO:0000313" key="12">
    <source>
        <dbReference type="Proteomes" id="UP000664859"/>
    </source>
</evidence>
<dbReference type="InterPro" id="IPR012419">
    <property type="entry name" value="Cas1_AcylTrans_dom"/>
</dbReference>
<feature type="transmembrane region" description="Helical" evidence="9">
    <location>
        <begin position="252"/>
        <end position="274"/>
    </location>
</feature>
<reference evidence="11" key="1">
    <citation type="submission" date="2021-02" db="EMBL/GenBank/DDBJ databases">
        <title>First Annotated Genome of the Yellow-green Alga Tribonema minus.</title>
        <authorList>
            <person name="Mahan K.M."/>
        </authorList>
    </citation>
    <scope>NUCLEOTIDE SEQUENCE</scope>
    <source>
        <strain evidence="11">UTEX B ZZ1240</strain>
    </source>
</reference>
<evidence type="ECO:0000256" key="1">
    <source>
        <dbReference type="ARBA" id="ARBA00004141"/>
    </source>
</evidence>
<evidence type="ECO:0000256" key="5">
    <source>
        <dbReference type="ARBA" id="ARBA00022989"/>
    </source>
</evidence>
<comment type="similarity">
    <text evidence="2">Belongs to the PC-esterase family. CASD1 subfamily.</text>
</comment>
<keyword evidence="7" id="KW-0325">Glycoprotein</keyword>
<feature type="region of interest" description="Disordered" evidence="8">
    <location>
        <begin position="944"/>
        <end position="985"/>
    </location>
</feature>
<dbReference type="OrthoDB" id="1932925at2759"/>
<evidence type="ECO:0000256" key="2">
    <source>
        <dbReference type="ARBA" id="ARBA00010666"/>
    </source>
</evidence>
<feature type="transmembrane region" description="Helical" evidence="9">
    <location>
        <begin position="187"/>
        <end position="206"/>
    </location>
</feature>
<dbReference type="InterPro" id="IPR036514">
    <property type="entry name" value="SGNH_hydro_sf"/>
</dbReference>
<evidence type="ECO:0000256" key="6">
    <source>
        <dbReference type="ARBA" id="ARBA00023136"/>
    </source>
</evidence>
<dbReference type="PANTHER" id="PTHR13533">
    <property type="entry name" value="N-ACETYLNEURAMINATE 9-O-ACETYLTRANSFERASE"/>
    <property type="match status" value="1"/>
</dbReference>
<gene>
    <name evidence="11" type="ORF">JKP88DRAFT_200125</name>
</gene>
<dbReference type="GO" id="GO:0005975">
    <property type="term" value="P:carbohydrate metabolic process"/>
    <property type="evidence" value="ECO:0007669"/>
    <property type="project" value="UniProtKB-ARBA"/>
</dbReference>
<evidence type="ECO:0000256" key="9">
    <source>
        <dbReference type="SAM" id="Phobius"/>
    </source>
</evidence>
<dbReference type="GO" id="GO:0016407">
    <property type="term" value="F:acetyltransferase activity"/>
    <property type="evidence" value="ECO:0007669"/>
    <property type="project" value="TreeGrafter"/>
</dbReference>
<dbReference type="Gene3D" id="3.40.50.1110">
    <property type="entry name" value="SGNH hydrolase"/>
    <property type="match status" value="1"/>
</dbReference>
<comment type="subcellular location">
    <subcellularLocation>
        <location evidence="1">Membrane</location>
        <topology evidence="1">Multi-pass membrane protein</topology>
    </subcellularLocation>
</comment>
<evidence type="ECO:0000259" key="10">
    <source>
        <dbReference type="Pfam" id="PF07779"/>
    </source>
</evidence>
<organism evidence="11 12">
    <name type="scientific">Tribonema minus</name>
    <dbReference type="NCBI Taxonomy" id="303371"/>
    <lineage>
        <taxon>Eukaryota</taxon>
        <taxon>Sar</taxon>
        <taxon>Stramenopiles</taxon>
        <taxon>Ochrophyta</taxon>
        <taxon>PX clade</taxon>
        <taxon>Xanthophyceae</taxon>
        <taxon>Tribonematales</taxon>
        <taxon>Tribonemataceae</taxon>
        <taxon>Tribonema</taxon>
    </lineage>
</organism>
<keyword evidence="4 9" id="KW-0812">Transmembrane</keyword>
<proteinExistence type="inferred from homology"/>
<dbReference type="EMBL" id="JAFCMP010000357">
    <property type="protein sequence ID" value="KAG5180755.1"/>
    <property type="molecule type" value="Genomic_DNA"/>
</dbReference>
<evidence type="ECO:0000256" key="3">
    <source>
        <dbReference type="ARBA" id="ARBA00022679"/>
    </source>
</evidence>
<feature type="transmembrane region" description="Helical" evidence="9">
    <location>
        <begin position="6"/>
        <end position="24"/>
    </location>
</feature>
<feature type="transmembrane region" description="Helical" evidence="9">
    <location>
        <begin position="164"/>
        <end position="181"/>
    </location>
</feature>
<sequence>MEEVGPVALTLVFGANAVLALCLWGHERSAKRASGEYAAAAAADDGAPAKQSAKKLSGPLTSSFSSIKALSAETLRLSIVMLTIYLCERHPPFPHSKKAHDMDTFWCMVAMLAICCAMNVRKGKSTEVLNREQTEEWKGWMQFIFLLYHYFSAHEVYNSVRVMITSYVWMTGFGNFSFFYMKGDYGVVRLLQMLWRLNFLVTLLCLALGNTYILYYICPLHTFYFLVVYAVMRVLPSTNYTTGVRWKLLATALIIYLVWDADLGLFNKIFFFLGDTPKIGAGSGEMWEWYFRTSLDHWSTFLGMLFALNFPVTSQWIKKVETLPTRPQWIVKGAVSAALVAAFVWWAATILPQPKLQYNTNNAYYGVAIPLLTYVFLRNLSPTLRIHYVEPLHSIGKITLETYLMQHHVWLTSNAKTVLTLVPDSPRLNMVVTTTLYVLLSKELYRLTMSLRGMLLPDAKAACLRNLAGLVAVLSAALGLAAVLTALEAGPLALCVAVAALGAATTAAVHTLLLHSPKDADGAAGGGGGGGGALTAAAGSGGGDRYNGGLLRPAAMVPALVCLLVVGGGLGLQRVGGRGGLVTPARAFEEHIGPHDHCLANINRGMWATDTAACSQAQHTLYCDSHAWKWVDIPDECHFRYLPPDEIARASAARHVAFVGDSELRMMYYAALRGIGQTTPQAHDSSAERHADLSWASGTGAGATRVSFRWAPYARNVTAALGALSRSSAKEGGAPDMVVTGAGLWDALHVRSVDRYRGDLEGVADALTAPALGGALKLWLVTTAVAEKRLPAGEKQEWLKEEKLAKYRAAAEQSSVMDGVSAVLDGFAITAPRMVDSYDGVHYSDYMYDTMVQLVYNIAEHYGWGSAAAKPADAAKPRPPVQKHIGSMGNALLGLMVVALAVIMIFSMDAYHGLARASLRVFGGEGISWEEAYGPLLAKIARGGGGTGAPRAPAPRPQPSLREHTDSGEENAPLVERSASPTLREGELSAIEMRHTSHAAHGARV</sequence>
<evidence type="ECO:0000256" key="8">
    <source>
        <dbReference type="SAM" id="MobiDB-lite"/>
    </source>
</evidence>
<protein>
    <submittedName>
        <fullName evidence="11">10 TM acyl transferase domain found in Cas1p-domain-containing protein</fullName>
    </submittedName>
</protein>
<dbReference type="GO" id="GO:0005794">
    <property type="term" value="C:Golgi apparatus"/>
    <property type="evidence" value="ECO:0007669"/>
    <property type="project" value="TreeGrafter"/>
</dbReference>